<sequence length="50" mass="5497">MAEALELIDDKLHGDSANEYVADAIGNIDKARNMLSLAVEELETKKHKGE</sequence>
<reference evidence="1" key="1">
    <citation type="journal article" date="2021" name="Proc. Natl. Acad. Sci. U.S.A.">
        <title>A Catalog of Tens of Thousands of Viruses from Human Metagenomes Reveals Hidden Associations with Chronic Diseases.</title>
        <authorList>
            <person name="Tisza M.J."/>
            <person name="Buck C.B."/>
        </authorList>
    </citation>
    <scope>NUCLEOTIDE SEQUENCE</scope>
    <source>
        <strain evidence="1">CtOz71</strain>
    </source>
</reference>
<name>A0A8S5ULL7_9VIRU</name>
<accession>A0A8S5ULL7</accession>
<evidence type="ECO:0000313" key="1">
    <source>
        <dbReference type="EMBL" id="DAF95323.1"/>
    </source>
</evidence>
<proteinExistence type="predicted"/>
<dbReference type="EMBL" id="BK016108">
    <property type="protein sequence ID" value="DAF95323.1"/>
    <property type="molecule type" value="Genomic_DNA"/>
</dbReference>
<organism evidence="1">
    <name type="scientific">Phage sp. ctOz71</name>
    <dbReference type="NCBI Taxonomy" id="2825793"/>
    <lineage>
        <taxon>Viruses</taxon>
    </lineage>
</organism>
<protein>
    <submittedName>
        <fullName evidence="1">Uncharacterized protein</fullName>
    </submittedName>
</protein>